<sequence>MPDVVAREFFHTVLANLDLQVLDLTTGPFHTHWMIRQIEELFDCLKKHRALQTLKITAYDEETSFGLSFIYLRNLLSSNRNLVVTNENGNVYADEEGIVEELYSLNCFYQGSAEIVAFSSSCRASLVATTLVKSASKDFQRTALMLENHSDILHELMQYADIDAEGQETYFASSPSRPDRKRRRG</sequence>
<dbReference type="EMBL" id="BDSP01000123">
    <property type="protein sequence ID" value="GAX17814.1"/>
    <property type="molecule type" value="Genomic_DNA"/>
</dbReference>
<name>A0A1Z5JUU1_FISSO</name>
<accession>A0A1Z5JUU1</accession>
<gene>
    <name evidence="1" type="ORF">FisN_18Hu014</name>
</gene>
<evidence type="ECO:0000313" key="1">
    <source>
        <dbReference type="EMBL" id="GAX17814.1"/>
    </source>
</evidence>
<comment type="caution">
    <text evidence="1">The sequence shown here is derived from an EMBL/GenBank/DDBJ whole genome shotgun (WGS) entry which is preliminary data.</text>
</comment>
<dbReference type="Proteomes" id="UP000198406">
    <property type="component" value="Unassembled WGS sequence"/>
</dbReference>
<dbReference type="AlphaFoldDB" id="A0A1Z5JUU1"/>
<keyword evidence="2" id="KW-1185">Reference proteome</keyword>
<reference evidence="1 2" key="1">
    <citation type="journal article" date="2015" name="Plant Cell">
        <title>Oil accumulation by the oleaginous diatom Fistulifera solaris as revealed by the genome and transcriptome.</title>
        <authorList>
            <person name="Tanaka T."/>
            <person name="Maeda Y."/>
            <person name="Veluchamy A."/>
            <person name="Tanaka M."/>
            <person name="Abida H."/>
            <person name="Marechal E."/>
            <person name="Bowler C."/>
            <person name="Muto M."/>
            <person name="Sunaga Y."/>
            <person name="Tanaka M."/>
            <person name="Yoshino T."/>
            <person name="Taniguchi T."/>
            <person name="Fukuda Y."/>
            <person name="Nemoto M."/>
            <person name="Matsumoto M."/>
            <person name="Wong P.S."/>
            <person name="Aburatani S."/>
            <person name="Fujibuchi W."/>
        </authorList>
    </citation>
    <scope>NUCLEOTIDE SEQUENCE [LARGE SCALE GENOMIC DNA]</scope>
    <source>
        <strain evidence="1 2">JPCC DA0580</strain>
    </source>
</reference>
<evidence type="ECO:0000313" key="2">
    <source>
        <dbReference type="Proteomes" id="UP000198406"/>
    </source>
</evidence>
<organism evidence="1 2">
    <name type="scientific">Fistulifera solaris</name>
    <name type="common">Oleaginous diatom</name>
    <dbReference type="NCBI Taxonomy" id="1519565"/>
    <lineage>
        <taxon>Eukaryota</taxon>
        <taxon>Sar</taxon>
        <taxon>Stramenopiles</taxon>
        <taxon>Ochrophyta</taxon>
        <taxon>Bacillariophyta</taxon>
        <taxon>Bacillariophyceae</taxon>
        <taxon>Bacillariophycidae</taxon>
        <taxon>Naviculales</taxon>
        <taxon>Naviculaceae</taxon>
        <taxon>Fistulifera</taxon>
    </lineage>
</organism>
<protein>
    <submittedName>
        <fullName evidence="1">Uncharacterized protein</fullName>
    </submittedName>
</protein>
<dbReference type="InParanoid" id="A0A1Z5JUU1"/>
<proteinExistence type="predicted"/>